<dbReference type="InterPro" id="IPR036465">
    <property type="entry name" value="vWFA_dom_sf"/>
</dbReference>
<sequence length="1102" mass="121710">MNKIKRLIHFFTLFIALSVTLPLQADDTDVFLGGTSRTRVDSPNILFVLDNSGSMLRTVTEDNKSRAEVIREGLIKLINELEAVNIGLMVFSTSGLVDSYGRPISDRLLYPIAPVENVRPGMIDFLNNFEPVSYRINTPLGPALMDASKYFDGSFKHYTCPVTEQCQNNHIVLLTDGQPSDFNISRSFRDFSGITGCTGYNSAGNRVSRGEWCVRELADYMATTGGSVAKSVKVHTIGFALGESNKSLQTKIFLDDVAKLGQGKYAHASNAENLKDILGYLKRSVLDKSTTYTVPGVTANNFSNAYHLNSIFFSLFTPSLNDRWNGNVKKYRLKAMTDSTASGSSTLRIVDSNGANAIDPGTGFFKSSSKSYWSDINDGNDVALGGVSKKLPTKEDRKVYTYLGQYDFSTPVDLTEGENSFTASNPGLTPDLFNLAVGDTSGKNTAIDWLRDPDKDLGDPMHSVPGVATYRCQQFDEGASQVCPEDKQDMALFFGTNDGQFHAVNAQTGSEYFSFIPKEILPKLPALQKNQETIRTKDHGRIYGIDGSVTLWVNDVNRNGVIFGGMDTLDQDGDGKTTEILDKSTLNSGEHIYAYIGMRRGGRHYYAFDVTRLDKPKLLWVIEGGKGDFAQLGQTWSKPIATKVRFKGEDRKVLFFTGGNDTNQDYEFDYKEARYGNAIFMVDATTGELLWSAGGQAQSLLPRMDASGYKAWSSRQYYRNNSVSGIDCRTTGAWFGFEYEACVMEGDYIYKARRTNIGERPSTSPDTWEKIGTIKNQKYSHNLNLSKMKYSMPGGVRVADIDFDGYADQLFAADTRGQVWRFFINNCIKNQLGCTSAAIGVSEDRFISPSDSDGDGVWAEDEGVFAVAGVKDNPERQTKIYVEPDVSLSFKNGKMYMAIGIGTGSRPDPTSRYQYSYLKNRFYVYLTPHSAMLPLDQSGVISGQRVPSHTIITDYSANLVSAKDLPGERVIDRKVSDWTGGWYIDLDDKEQVLSPATTFNGLIYFNTYRPPSEDSGIPRLPCQVVAGSSRAYTVHLSNGAAAFDNKRFTNLKTPGIPPSTRFFFIKNDEGGTDSGGTAGTESLPVTSIGGNSDGLLYWKQEE</sequence>
<reference evidence="3 4" key="1">
    <citation type="submission" date="2022-10" db="EMBL/GenBank/DDBJ databases">
        <title>High-quality genome sequences of two octocoral-associated bacteria, Endozoicomonas euniceicola EF212 and Endozoicomonas gorgoniicola PS125.</title>
        <authorList>
            <person name="Chiou Y.-J."/>
            <person name="Chen Y.-H."/>
        </authorList>
    </citation>
    <scope>NUCLEOTIDE SEQUENCE [LARGE SCALE GENOMIC DNA]</scope>
    <source>
        <strain evidence="3 4">PS125</strain>
    </source>
</reference>
<dbReference type="Gene3D" id="3.40.50.410">
    <property type="entry name" value="von Willebrand factor, type A domain"/>
    <property type="match status" value="1"/>
</dbReference>
<dbReference type="Gene3D" id="2.130.10.10">
    <property type="entry name" value="YVTN repeat-like/Quinoprotein amine dehydrogenase"/>
    <property type="match status" value="1"/>
</dbReference>
<dbReference type="PROSITE" id="PS50234">
    <property type="entry name" value="VWFA"/>
    <property type="match status" value="1"/>
</dbReference>
<dbReference type="InterPro" id="IPR015943">
    <property type="entry name" value="WD40/YVTN_repeat-like_dom_sf"/>
</dbReference>
<proteinExistence type="predicted"/>
<dbReference type="InterPro" id="IPR011047">
    <property type="entry name" value="Quinoprotein_ADH-like_sf"/>
</dbReference>
<dbReference type="RefSeq" id="WP_262563968.1">
    <property type="nucleotide sequence ID" value="NZ_JAPFCC010000001.1"/>
</dbReference>
<evidence type="ECO:0000313" key="3">
    <source>
        <dbReference type="EMBL" id="MCW7554227.1"/>
    </source>
</evidence>
<dbReference type="EMBL" id="JAPFCC010000001">
    <property type="protein sequence ID" value="MCW7554227.1"/>
    <property type="molecule type" value="Genomic_DNA"/>
</dbReference>
<evidence type="ECO:0000313" key="4">
    <source>
        <dbReference type="Proteomes" id="UP001209854"/>
    </source>
</evidence>
<feature type="chain" id="PRO_5046389261" evidence="1">
    <location>
        <begin position="26"/>
        <end position="1102"/>
    </location>
</feature>
<evidence type="ECO:0000259" key="2">
    <source>
        <dbReference type="PROSITE" id="PS50234"/>
    </source>
</evidence>
<dbReference type="SUPFAM" id="SSF53300">
    <property type="entry name" value="vWA-like"/>
    <property type="match status" value="1"/>
</dbReference>
<protein>
    <submittedName>
        <fullName evidence="3">VWA domain-containing protein</fullName>
    </submittedName>
</protein>
<keyword evidence="1" id="KW-0732">Signal</keyword>
<dbReference type="SMART" id="SM00327">
    <property type="entry name" value="VWA"/>
    <property type="match status" value="1"/>
</dbReference>
<keyword evidence="4" id="KW-1185">Reference proteome</keyword>
<accession>A0ABT3MXZ0</accession>
<dbReference type="InterPro" id="IPR002035">
    <property type="entry name" value="VWF_A"/>
</dbReference>
<feature type="domain" description="VWFA" evidence="2">
    <location>
        <begin position="44"/>
        <end position="281"/>
    </location>
</feature>
<dbReference type="Proteomes" id="UP001209854">
    <property type="component" value="Unassembled WGS sequence"/>
</dbReference>
<organism evidence="3 4">
    <name type="scientific">Endozoicomonas gorgoniicola</name>
    <dbReference type="NCBI Taxonomy" id="1234144"/>
    <lineage>
        <taxon>Bacteria</taxon>
        <taxon>Pseudomonadati</taxon>
        <taxon>Pseudomonadota</taxon>
        <taxon>Gammaproteobacteria</taxon>
        <taxon>Oceanospirillales</taxon>
        <taxon>Endozoicomonadaceae</taxon>
        <taxon>Endozoicomonas</taxon>
    </lineage>
</organism>
<gene>
    <name evidence="3" type="ORF">NX722_16690</name>
</gene>
<evidence type="ECO:0000256" key="1">
    <source>
        <dbReference type="SAM" id="SignalP"/>
    </source>
</evidence>
<feature type="signal peptide" evidence="1">
    <location>
        <begin position="1"/>
        <end position="25"/>
    </location>
</feature>
<dbReference type="SUPFAM" id="SSF50998">
    <property type="entry name" value="Quinoprotein alcohol dehydrogenase-like"/>
    <property type="match status" value="1"/>
</dbReference>
<name>A0ABT3MXZ0_9GAMM</name>
<comment type="caution">
    <text evidence="3">The sequence shown here is derived from an EMBL/GenBank/DDBJ whole genome shotgun (WGS) entry which is preliminary data.</text>
</comment>